<dbReference type="SUPFAM" id="SSF111331">
    <property type="entry name" value="NAD kinase/diacylglycerol kinase-like"/>
    <property type="match status" value="1"/>
</dbReference>
<reference evidence="8" key="1">
    <citation type="submission" date="2019-07" db="EMBL/GenBank/DDBJ databases">
        <title>De Novo Assembly of kiwifruit Actinidia rufa.</title>
        <authorList>
            <person name="Sugita-Konishi S."/>
            <person name="Sato K."/>
            <person name="Mori E."/>
            <person name="Abe Y."/>
            <person name="Kisaki G."/>
            <person name="Hamano K."/>
            <person name="Suezawa K."/>
            <person name="Otani M."/>
            <person name="Fukuda T."/>
            <person name="Manabe T."/>
            <person name="Gomi K."/>
            <person name="Tabuchi M."/>
            <person name="Akimitsu K."/>
            <person name="Kataoka I."/>
        </authorList>
    </citation>
    <scope>NUCLEOTIDE SEQUENCE [LARGE SCALE GENOMIC DNA]</scope>
    <source>
        <strain evidence="8">cv. Fuchu</strain>
    </source>
</reference>
<organism evidence="7 8">
    <name type="scientific">Actinidia rufa</name>
    <dbReference type="NCBI Taxonomy" id="165716"/>
    <lineage>
        <taxon>Eukaryota</taxon>
        <taxon>Viridiplantae</taxon>
        <taxon>Streptophyta</taxon>
        <taxon>Embryophyta</taxon>
        <taxon>Tracheophyta</taxon>
        <taxon>Spermatophyta</taxon>
        <taxon>Magnoliopsida</taxon>
        <taxon>eudicotyledons</taxon>
        <taxon>Gunneridae</taxon>
        <taxon>Pentapetalae</taxon>
        <taxon>asterids</taxon>
        <taxon>Ericales</taxon>
        <taxon>Actinidiaceae</taxon>
        <taxon>Actinidia</taxon>
    </lineage>
</organism>
<gene>
    <name evidence="7" type="ORF">Acr_00g0050760</name>
</gene>
<dbReference type="InterPro" id="IPR000756">
    <property type="entry name" value="Diacylglycerol_kin_accessory"/>
</dbReference>
<dbReference type="PANTHER" id="PTHR11255:SF98">
    <property type="entry name" value="DIACYLGLYCEROL KINASE 5"/>
    <property type="match status" value="1"/>
</dbReference>
<proteinExistence type="predicted"/>
<evidence type="ECO:0000256" key="3">
    <source>
        <dbReference type="ARBA" id="ARBA00022777"/>
    </source>
</evidence>
<feature type="compositionally biased region" description="Acidic residues" evidence="5">
    <location>
        <begin position="164"/>
        <end position="177"/>
    </location>
</feature>
<evidence type="ECO:0000256" key="5">
    <source>
        <dbReference type="SAM" id="MobiDB-lite"/>
    </source>
</evidence>
<dbReference type="AlphaFoldDB" id="A0A7J0DKW1"/>
<dbReference type="GO" id="GO:0016020">
    <property type="term" value="C:membrane"/>
    <property type="evidence" value="ECO:0007669"/>
    <property type="project" value="TreeGrafter"/>
</dbReference>
<evidence type="ECO:0000256" key="4">
    <source>
        <dbReference type="ARBA" id="ARBA00022840"/>
    </source>
</evidence>
<dbReference type="SMART" id="SM00045">
    <property type="entry name" value="DAGKa"/>
    <property type="match status" value="1"/>
</dbReference>
<dbReference type="GO" id="GO:0007200">
    <property type="term" value="P:phospholipase C-activating G protein-coupled receptor signaling pathway"/>
    <property type="evidence" value="ECO:0007669"/>
    <property type="project" value="InterPro"/>
</dbReference>
<dbReference type="EMBL" id="BJWL01000274">
    <property type="protein sequence ID" value="GFS37224.1"/>
    <property type="molecule type" value="Genomic_DNA"/>
</dbReference>
<sequence length="193" mass="21871">MDWIFPQYPMINVADYLSLLTYSIRSILCLNLPSFSGGLNPWGTPHTKKKRDRDLTPPFVDDGLLEVVGFRDAWHGLVLLAPKAHWTRLAQAHRIRFEFHKGAADHTFMRIDGEPWKQPLPVDDDNVVVEISHLGQVKMLANHDCRSKSVHDPLTPATSHLDEDNNDTDSGEDDSTGEEWRKFGAADTFKVPD</sequence>
<keyword evidence="8" id="KW-1185">Reference proteome</keyword>
<dbReference type="InterPro" id="IPR037607">
    <property type="entry name" value="DGK"/>
</dbReference>
<feature type="domain" description="Diacylglycerol kinase accessory" evidence="6">
    <location>
        <begin position="4"/>
        <end position="115"/>
    </location>
</feature>
<keyword evidence="2" id="KW-0547">Nucleotide-binding</keyword>
<name>A0A7J0DKW1_9ERIC</name>
<dbReference type="GO" id="GO:0005524">
    <property type="term" value="F:ATP binding"/>
    <property type="evidence" value="ECO:0007669"/>
    <property type="project" value="UniProtKB-KW"/>
</dbReference>
<evidence type="ECO:0000256" key="1">
    <source>
        <dbReference type="ARBA" id="ARBA00022679"/>
    </source>
</evidence>
<dbReference type="PANTHER" id="PTHR11255">
    <property type="entry name" value="DIACYLGLYCEROL KINASE"/>
    <property type="match status" value="1"/>
</dbReference>
<protein>
    <submittedName>
        <fullName evidence="7">Diacylglycerol kinase 5</fullName>
    </submittedName>
</protein>
<evidence type="ECO:0000256" key="2">
    <source>
        <dbReference type="ARBA" id="ARBA00022741"/>
    </source>
</evidence>
<keyword evidence="4" id="KW-0067">ATP-binding</keyword>
<dbReference type="InterPro" id="IPR016064">
    <property type="entry name" value="NAD/diacylglycerol_kinase_sf"/>
</dbReference>
<feature type="region of interest" description="Disordered" evidence="5">
    <location>
        <begin position="148"/>
        <end position="193"/>
    </location>
</feature>
<dbReference type="GO" id="GO:0004143">
    <property type="term" value="F:ATP-dependent diacylglycerol kinase activity"/>
    <property type="evidence" value="ECO:0007669"/>
    <property type="project" value="InterPro"/>
</dbReference>
<comment type="caution">
    <text evidence="7">The sequence shown here is derived from an EMBL/GenBank/DDBJ whole genome shotgun (WGS) entry which is preliminary data.</text>
</comment>
<keyword evidence="3 7" id="KW-0418">Kinase</keyword>
<dbReference type="Proteomes" id="UP000585474">
    <property type="component" value="Unassembled WGS sequence"/>
</dbReference>
<evidence type="ECO:0000259" key="6">
    <source>
        <dbReference type="SMART" id="SM00045"/>
    </source>
</evidence>
<accession>A0A7J0DKW1</accession>
<dbReference type="OrthoDB" id="242257at2759"/>
<evidence type="ECO:0000313" key="7">
    <source>
        <dbReference type="EMBL" id="GFS37224.1"/>
    </source>
</evidence>
<evidence type="ECO:0000313" key="8">
    <source>
        <dbReference type="Proteomes" id="UP000585474"/>
    </source>
</evidence>
<dbReference type="Pfam" id="PF00609">
    <property type="entry name" value="DAGK_acc"/>
    <property type="match status" value="1"/>
</dbReference>
<feature type="compositionally biased region" description="Basic and acidic residues" evidence="5">
    <location>
        <begin position="178"/>
        <end position="193"/>
    </location>
</feature>
<keyword evidence="1" id="KW-0808">Transferase</keyword>